<gene>
    <name evidence="1" type="ordered locus">Arcpr_0009</name>
</gene>
<dbReference type="HOGENOM" id="CLU_1346356_0_0_2"/>
<evidence type="ECO:0000313" key="2">
    <source>
        <dbReference type="Proteomes" id="UP000001901"/>
    </source>
</evidence>
<dbReference type="EMBL" id="CP001857">
    <property type="protein sequence ID" value="ADB57087.1"/>
    <property type="molecule type" value="Genomic_DNA"/>
</dbReference>
<dbReference type="InterPro" id="IPR029060">
    <property type="entry name" value="PIN-like_dom_sf"/>
</dbReference>
<reference evidence="1 2" key="1">
    <citation type="journal article" date="2010" name="Stand. Genomic Sci.">
        <title>Complete genome sequence of Archaeoglobus profundus type strain (AV18).</title>
        <authorList>
            <person name="von Jan M."/>
            <person name="Lapidus A."/>
            <person name="Del Rio T.G."/>
            <person name="Copeland A."/>
            <person name="Tice H."/>
            <person name="Cheng J.F."/>
            <person name="Lucas S."/>
            <person name="Chen F."/>
            <person name="Nolan M."/>
            <person name="Goodwin L."/>
            <person name="Han C."/>
            <person name="Pitluck S."/>
            <person name="Liolios K."/>
            <person name="Ivanova N."/>
            <person name="Mavromatis K."/>
            <person name="Ovchinnikova G."/>
            <person name="Chertkov O."/>
            <person name="Pati A."/>
            <person name="Chen A."/>
            <person name="Palaniappan K."/>
            <person name="Land M."/>
            <person name="Hauser L."/>
            <person name="Chang Y.J."/>
            <person name="Jeffries C.D."/>
            <person name="Saunders E."/>
            <person name="Brettin T."/>
            <person name="Detter J.C."/>
            <person name="Chain P."/>
            <person name="Eichinger K."/>
            <person name="Huber H."/>
            <person name="Spring S."/>
            <person name="Rohde M."/>
            <person name="Goker M."/>
            <person name="Wirth R."/>
            <person name="Woyke T."/>
            <person name="Bristow J."/>
            <person name="Eisen J.A."/>
            <person name="Markowitz V."/>
            <person name="Hugenholtz P."/>
            <person name="Kyrpides N.C."/>
            <person name="Klenk H.P."/>
        </authorList>
    </citation>
    <scope>NUCLEOTIDE SEQUENCE [LARGE SCALE GENOMIC DNA]</scope>
    <source>
        <strain evidence="2">DSM 5631 / JCM 9629 / NBRC 100127 / Av18</strain>
    </source>
</reference>
<dbReference type="SUPFAM" id="SSF88723">
    <property type="entry name" value="PIN domain-like"/>
    <property type="match status" value="1"/>
</dbReference>
<dbReference type="Proteomes" id="UP000001901">
    <property type="component" value="Chromosome"/>
</dbReference>
<proteinExistence type="predicted"/>
<evidence type="ECO:0008006" key="3">
    <source>
        <dbReference type="Google" id="ProtNLM"/>
    </source>
</evidence>
<name>D2RFL2_ARCPA</name>
<dbReference type="PaxDb" id="572546-Arcpr_0009"/>
<organism evidence="1 2">
    <name type="scientific">Archaeoglobus profundus (strain DSM 5631 / JCM 9629 / NBRC 100127 / Av18)</name>
    <dbReference type="NCBI Taxonomy" id="572546"/>
    <lineage>
        <taxon>Archaea</taxon>
        <taxon>Methanobacteriati</taxon>
        <taxon>Methanobacteriota</taxon>
        <taxon>Archaeoglobi</taxon>
        <taxon>Archaeoglobales</taxon>
        <taxon>Archaeoglobaceae</taxon>
        <taxon>Archaeoglobus</taxon>
    </lineage>
</organism>
<sequence>MDSNSKRRLYLDASVVIELMKFETSPSLCKKRRGNREKDKLEVLESNISKLNIAKSRYKLTISTLALGEVVRFIAESEKKKEYVEWLLEFLNRYNIDILPIERDTFCKYDDQTYRFNDECNIFKIAEEIVRNEFSNQNEWWGGKMLDGDDALILAQAICDKDAEALLTIEDRMIECVSVDIIENKKIKRNPKLKRIKDLAELF</sequence>
<dbReference type="KEGG" id="apo:Arcpr_0009"/>
<dbReference type="Gene3D" id="3.40.50.1010">
    <property type="entry name" value="5'-nuclease"/>
    <property type="match status" value="1"/>
</dbReference>
<dbReference type="GeneID" id="8738653"/>
<evidence type="ECO:0000313" key="1">
    <source>
        <dbReference type="EMBL" id="ADB57087.1"/>
    </source>
</evidence>
<protein>
    <recommendedName>
        <fullName evidence="3">PIN domain-containing protein</fullName>
    </recommendedName>
</protein>
<accession>D2RFL2</accession>
<dbReference type="RefSeq" id="WP_012939423.1">
    <property type="nucleotide sequence ID" value="NC_013741.1"/>
</dbReference>
<keyword evidence="2" id="KW-1185">Reference proteome</keyword>
<dbReference type="AlphaFoldDB" id="D2RFL2"/>